<keyword evidence="1" id="KW-0472">Membrane</keyword>
<keyword evidence="1" id="KW-1133">Transmembrane helix</keyword>
<dbReference type="AlphaFoldDB" id="A0AAV6VPV6"/>
<feature type="transmembrane region" description="Helical" evidence="1">
    <location>
        <begin position="72"/>
        <end position="89"/>
    </location>
</feature>
<evidence type="ECO:0000313" key="2">
    <source>
        <dbReference type="EMBL" id="KAG8198660.1"/>
    </source>
</evidence>
<dbReference type="Proteomes" id="UP000827092">
    <property type="component" value="Unassembled WGS sequence"/>
</dbReference>
<keyword evidence="3" id="KW-1185">Reference proteome</keyword>
<accession>A0AAV6VPV6</accession>
<gene>
    <name evidence="2" type="ORF">JTE90_015492</name>
</gene>
<sequence length="99" mass="11239">MPTTKLTRPCLNCLYKIHYLSIPKENKKSAPLLRSGRTKSQKILNVSDQRTSNPKMDQDQSSFPIIFLKKDLLLGMVFINFGIFLTYFGEAGHFGEAVT</sequence>
<evidence type="ECO:0000256" key="1">
    <source>
        <dbReference type="SAM" id="Phobius"/>
    </source>
</evidence>
<comment type="caution">
    <text evidence="2">The sequence shown here is derived from an EMBL/GenBank/DDBJ whole genome shotgun (WGS) entry which is preliminary data.</text>
</comment>
<protein>
    <submittedName>
        <fullName evidence="2">Uncharacterized protein</fullName>
    </submittedName>
</protein>
<keyword evidence="1" id="KW-0812">Transmembrane</keyword>
<reference evidence="2 3" key="1">
    <citation type="journal article" date="2022" name="Nat. Ecol. Evol.">
        <title>A masculinizing supergene underlies an exaggerated male reproductive morph in a spider.</title>
        <authorList>
            <person name="Hendrickx F."/>
            <person name="De Corte Z."/>
            <person name="Sonet G."/>
            <person name="Van Belleghem S.M."/>
            <person name="Kostlbacher S."/>
            <person name="Vangestel C."/>
        </authorList>
    </citation>
    <scope>NUCLEOTIDE SEQUENCE [LARGE SCALE GENOMIC DNA]</scope>
    <source>
        <strain evidence="2">W744_W776</strain>
    </source>
</reference>
<organism evidence="2 3">
    <name type="scientific">Oedothorax gibbosus</name>
    <dbReference type="NCBI Taxonomy" id="931172"/>
    <lineage>
        <taxon>Eukaryota</taxon>
        <taxon>Metazoa</taxon>
        <taxon>Ecdysozoa</taxon>
        <taxon>Arthropoda</taxon>
        <taxon>Chelicerata</taxon>
        <taxon>Arachnida</taxon>
        <taxon>Araneae</taxon>
        <taxon>Araneomorphae</taxon>
        <taxon>Entelegynae</taxon>
        <taxon>Araneoidea</taxon>
        <taxon>Linyphiidae</taxon>
        <taxon>Erigoninae</taxon>
        <taxon>Oedothorax</taxon>
    </lineage>
</organism>
<evidence type="ECO:0000313" key="3">
    <source>
        <dbReference type="Proteomes" id="UP000827092"/>
    </source>
</evidence>
<dbReference type="EMBL" id="JAFNEN010000037">
    <property type="protein sequence ID" value="KAG8198660.1"/>
    <property type="molecule type" value="Genomic_DNA"/>
</dbReference>
<proteinExistence type="predicted"/>
<name>A0AAV6VPV6_9ARAC</name>